<dbReference type="EMBL" id="JAQMPX010000131">
    <property type="protein sequence ID" value="MDB9140396.1"/>
    <property type="molecule type" value="Genomic_DNA"/>
</dbReference>
<proteinExistence type="predicted"/>
<reference evidence="1" key="1">
    <citation type="submission" date="2023-01" db="EMBL/GenBank/DDBJ databases">
        <title>Human gut microbiome strain richness.</title>
        <authorList>
            <person name="Chen-Liaw A."/>
        </authorList>
    </citation>
    <scope>NUCLEOTIDE SEQUENCE</scope>
    <source>
        <strain evidence="1">D35st1_E5_D35t1_190705</strain>
    </source>
</reference>
<dbReference type="Proteomes" id="UP001211522">
    <property type="component" value="Unassembled WGS sequence"/>
</dbReference>
<evidence type="ECO:0000313" key="2">
    <source>
        <dbReference type="Proteomes" id="UP001211522"/>
    </source>
</evidence>
<sequence>MYHYILESAKQTIDAAFTYGFTCNGKRIKKKEFITNSTTD</sequence>
<dbReference type="Pfam" id="PF15587">
    <property type="entry name" value="Imm9"/>
    <property type="match status" value="1"/>
</dbReference>
<comment type="caution">
    <text evidence="1">The sequence shown here is derived from an EMBL/GenBank/DDBJ whole genome shotgun (WGS) entry which is preliminary data.</text>
</comment>
<organism evidence="1 2">
    <name type="scientific">Parabacteroides distasonis</name>
    <dbReference type="NCBI Taxonomy" id="823"/>
    <lineage>
        <taxon>Bacteria</taxon>
        <taxon>Pseudomonadati</taxon>
        <taxon>Bacteroidota</taxon>
        <taxon>Bacteroidia</taxon>
        <taxon>Bacteroidales</taxon>
        <taxon>Tannerellaceae</taxon>
        <taxon>Parabacteroides</taxon>
    </lineage>
</organism>
<dbReference type="InterPro" id="IPR028963">
    <property type="entry name" value="Imm9"/>
</dbReference>
<dbReference type="AlphaFoldDB" id="A0AAW6FBX4"/>
<dbReference type="RefSeq" id="WP_272060528.1">
    <property type="nucleotide sequence ID" value="NZ_JAQMPX010000131.1"/>
</dbReference>
<gene>
    <name evidence="1" type="primary">imm9</name>
    <name evidence="1" type="ORF">PN612_18065</name>
</gene>
<name>A0AAW6FBX4_PARDI</name>
<protein>
    <submittedName>
        <fullName evidence="1">Imm9 family immunity protein</fullName>
    </submittedName>
</protein>
<evidence type="ECO:0000313" key="1">
    <source>
        <dbReference type="EMBL" id="MDB9140396.1"/>
    </source>
</evidence>
<accession>A0AAW6FBX4</accession>